<keyword evidence="1" id="KW-0812">Transmembrane</keyword>
<proteinExistence type="predicted"/>
<organism evidence="2 3">
    <name type="scientific">Pseudolactococcus hodotermopsidis</name>
    <dbReference type="NCBI Taxonomy" id="2709157"/>
    <lineage>
        <taxon>Bacteria</taxon>
        <taxon>Bacillati</taxon>
        <taxon>Bacillota</taxon>
        <taxon>Bacilli</taxon>
        <taxon>Lactobacillales</taxon>
        <taxon>Streptococcaceae</taxon>
        <taxon>Pseudolactococcus</taxon>
    </lineage>
</organism>
<evidence type="ECO:0000256" key="1">
    <source>
        <dbReference type="SAM" id="Phobius"/>
    </source>
</evidence>
<keyword evidence="1" id="KW-1133">Transmembrane helix</keyword>
<comment type="caution">
    <text evidence="2">The sequence shown here is derived from an EMBL/GenBank/DDBJ whole genome shotgun (WGS) entry which is preliminary data.</text>
</comment>
<evidence type="ECO:0000313" key="2">
    <source>
        <dbReference type="EMBL" id="GFH43024.1"/>
    </source>
</evidence>
<name>A0A6A0BEZ8_9LACT</name>
<gene>
    <name evidence="2" type="ORF">Hs30E_15750</name>
</gene>
<sequence length="72" mass="8277">MIKKIRHALSTYVMRQFIAFIMLFIILILSSLAINYIALIESISPLSKMVDMTLTAITSFFVIMFVLAKMMK</sequence>
<dbReference type="AlphaFoldDB" id="A0A6A0BEZ8"/>
<feature type="transmembrane region" description="Helical" evidence="1">
    <location>
        <begin position="12"/>
        <end position="37"/>
    </location>
</feature>
<feature type="transmembrane region" description="Helical" evidence="1">
    <location>
        <begin position="49"/>
        <end position="68"/>
    </location>
</feature>
<accession>A0A6A0BEZ8</accession>
<evidence type="ECO:0000313" key="3">
    <source>
        <dbReference type="Proteomes" id="UP000480303"/>
    </source>
</evidence>
<reference evidence="2 3" key="1">
    <citation type="submission" date="2020-02" db="EMBL/GenBank/DDBJ databases">
        <title>Draft genome sequence of Lactococcus sp. Hs30E4-3.</title>
        <authorList>
            <person name="Noda S."/>
            <person name="Yuki M."/>
            <person name="Ohkuma M."/>
        </authorList>
    </citation>
    <scope>NUCLEOTIDE SEQUENCE [LARGE SCALE GENOMIC DNA]</scope>
    <source>
        <strain evidence="2 3">Hs30E4-3</strain>
    </source>
</reference>
<dbReference type="EMBL" id="BLLI01000052">
    <property type="protein sequence ID" value="GFH43024.1"/>
    <property type="molecule type" value="Genomic_DNA"/>
</dbReference>
<protein>
    <submittedName>
        <fullName evidence="2">Uncharacterized protein</fullName>
    </submittedName>
</protein>
<dbReference type="Proteomes" id="UP000480303">
    <property type="component" value="Unassembled WGS sequence"/>
</dbReference>
<keyword evidence="3" id="KW-1185">Reference proteome</keyword>
<keyword evidence="1" id="KW-0472">Membrane</keyword>